<feature type="transmembrane region" description="Helical" evidence="6">
    <location>
        <begin position="171"/>
        <end position="193"/>
    </location>
</feature>
<feature type="transmembrane region" description="Helical" evidence="6">
    <location>
        <begin position="205"/>
        <end position="227"/>
    </location>
</feature>
<reference evidence="8" key="1">
    <citation type="submission" date="2022-12" db="EMBL/GenBank/DDBJ databases">
        <authorList>
            <person name="Petersen C."/>
        </authorList>
    </citation>
    <scope>NUCLEOTIDE SEQUENCE</scope>
    <source>
        <strain evidence="8">IBT 35673</strain>
    </source>
</reference>
<evidence type="ECO:0000256" key="1">
    <source>
        <dbReference type="ARBA" id="ARBA00004141"/>
    </source>
</evidence>
<proteinExistence type="predicted"/>
<evidence type="ECO:0000256" key="4">
    <source>
        <dbReference type="ARBA" id="ARBA00022989"/>
    </source>
</evidence>
<dbReference type="Gene3D" id="1.20.1250.20">
    <property type="entry name" value="MFS general substrate transporter like domains"/>
    <property type="match status" value="1"/>
</dbReference>
<feature type="domain" description="Major facilitator superfamily (MFS) profile" evidence="7">
    <location>
        <begin position="45"/>
        <end position="471"/>
    </location>
</feature>
<dbReference type="SUPFAM" id="SSF103473">
    <property type="entry name" value="MFS general substrate transporter"/>
    <property type="match status" value="1"/>
</dbReference>
<feature type="transmembrane region" description="Helical" evidence="6">
    <location>
        <begin position="82"/>
        <end position="104"/>
    </location>
</feature>
<feature type="transmembrane region" description="Helical" evidence="6">
    <location>
        <begin position="382"/>
        <end position="403"/>
    </location>
</feature>
<keyword evidence="5 6" id="KW-0472">Membrane</keyword>
<dbReference type="PANTHER" id="PTHR43791:SF38">
    <property type="entry name" value="MAJOR FACILITATOR SUPERFAMILY (MFS) PROFILE DOMAIN-CONTAINING PROTEIN"/>
    <property type="match status" value="1"/>
</dbReference>
<dbReference type="AlphaFoldDB" id="A0A9W9USS2"/>
<feature type="transmembrane region" description="Helical" evidence="6">
    <location>
        <begin position="445"/>
        <end position="470"/>
    </location>
</feature>
<dbReference type="GO" id="GO:0022857">
    <property type="term" value="F:transmembrane transporter activity"/>
    <property type="evidence" value="ECO:0007669"/>
    <property type="project" value="InterPro"/>
</dbReference>
<keyword evidence="2" id="KW-0813">Transport</keyword>
<feature type="transmembrane region" description="Helical" evidence="6">
    <location>
        <begin position="111"/>
        <end position="130"/>
    </location>
</feature>
<dbReference type="GO" id="GO:0016020">
    <property type="term" value="C:membrane"/>
    <property type="evidence" value="ECO:0007669"/>
    <property type="project" value="UniProtKB-SubCell"/>
</dbReference>
<sequence length="480" mass="52779">MDPIDVEQRAKETSSHQIENVDVIDAVTFTPEEERALVKKIDLTLLPTIWIMYLLSYLDRTNIGNAKISGMEVDLRLTSNQYSIALVVFFVGYVLLEVPSNLVLGRSRPSIFLPSIMILWGALTCVMAVVKSFAHLVILRTILGCIEAGFAPGVLLLISSWYKQTEQSKRFGVFISAAVLSGAFGGLIAAGIVDGLEGVHGIRGWRWLFIIEGVITIGFAIISIFILPDFPTTTKRLSDRERQIAVARLVRENVTATSADNEHLSNLGACKVACQDLRTWTFVVGYMVRSYLARLTACHCRLKHFDIFLSHTRGGLFGQASTKRINLLTVPIYGVAFLATGITSYYGDKVPTWRGLIIAGWLAFSLICSILVCTIYNFTARYVLLVLIAAGLWSTNGGTLAYASSAFSGMHPQARGVALAMVNALGNLAQIYGSYLFPADDSPKYIMGFSVISAMLAVGVTVFLFLHIWLRRRLKSGIIQ</sequence>
<evidence type="ECO:0000259" key="7">
    <source>
        <dbReference type="PROSITE" id="PS50850"/>
    </source>
</evidence>
<feature type="transmembrane region" description="Helical" evidence="6">
    <location>
        <begin position="136"/>
        <end position="159"/>
    </location>
</feature>
<name>A0A9W9USS2_PENBR</name>
<dbReference type="Proteomes" id="UP001147695">
    <property type="component" value="Unassembled WGS sequence"/>
</dbReference>
<evidence type="ECO:0000256" key="6">
    <source>
        <dbReference type="SAM" id="Phobius"/>
    </source>
</evidence>
<keyword evidence="3 6" id="KW-0812">Transmembrane</keyword>
<dbReference type="EMBL" id="JAPZBQ010000001">
    <property type="protein sequence ID" value="KAJ5353426.1"/>
    <property type="molecule type" value="Genomic_DNA"/>
</dbReference>
<evidence type="ECO:0000256" key="3">
    <source>
        <dbReference type="ARBA" id="ARBA00022692"/>
    </source>
</evidence>
<dbReference type="InterPro" id="IPR020846">
    <property type="entry name" value="MFS_dom"/>
</dbReference>
<evidence type="ECO:0000256" key="2">
    <source>
        <dbReference type="ARBA" id="ARBA00022448"/>
    </source>
</evidence>
<evidence type="ECO:0000313" key="9">
    <source>
        <dbReference type="Proteomes" id="UP001147695"/>
    </source>
</evidence>
<organism evidence="8 9">
    <name type="scientific">Penicillium brevicompactum</name>
    <dbReference type="NCBI Taxonomy" id="5074"/>
    <lineage>
        <taxon>Eukaryota</taxon>
        <taxon>Fungi</taxon>
        <taxon>Dikarya</taxon>
        <taxon>Ascomycota</taxon>
        <taxon>Pezizomycotina</taxon>
        <taxon>Eurotiomycetes</taxon>
        <taxon>Eurotiomycetidae</taxon>
        <taxon>Eurotiales</taxon>
        <taxon>Aspergillaceae</taxon>
        <taxon>Penicillium</taxon>
    </lineage>
</organism>
<accession>A0A9W9USS2</accession>
<gene>
    <name evidence="8" type="ORF">N7452_002400</name>
</gene>
<dbReference type="FunFam" id="1.20.1250.20:FF:000057">
    <property type="entry name" value="MFS general substrate transporter"/>
    <property type="match status" value="1"/>
</dbReference>
<evidence type="ECO:0000256" key="5">
    <source>
        <dbReference type="ARBA" id="ARBA00023136"/>
    </source>
</evidence>
<dbReference type="InterPro" id="IPR036259">
    <property type="entry name" value="MFS_trans_sf"/>
</dbReference>
<dbReference type="Pfam" id="PF07690">
    <property type="entry name" value="MFS_1"/>
    <property type="match status" value="1"/>
</dbReference>
<feature type="transmembrane region" description="Helical" evidence="6">
    <location>
        <begin position="325"/>
        <end position="347"/>
    </location>
</feature>
<keyword evidence="4 6" id="KW-1133">Transmembrane helix</keyword>
<dbReference type="InterPro" id="IPR011701">
    <property type="entry name" value="MFS"/>
</dbReference>
<reference evidence="8" key="2">
    <citation type="journal article" date="2023" name="IMA Fungus">
        <title>Comparative genomic study of the Penicillium genus elucidates a diverse pangenome and 15 lateral gene transfer events.</title>
        <authorList>
            <person name="Petersen C."/>
            <person name="Sorensen T."/>
            <person name="Nielsen M.R."/>
            <person name="Sondergaard T.E."/>
            <person name="Sorensen J.L."/>
            <person name="Fitzpatrick D.A."/>
            <person name="Frisvad J.C."/>
            <person name="Nielsen K.L."/>
        </authorList>
    </citation>
    <scope>NUCLEOTIDE SEQUENCE</scope>
    <source>
        <strain evidence="8">IBT 35673</strain>
    </source>
</reference>
<dbReference type="PROSITE" id="PS50850">
    <property type="entry name" value="MFS"/>
    <property type="match status" value="1"/>
</dbReference>
<feature type="transmembrane region" description="Helical" evidence="6">
    <location>
        <begin position="353"/>
        <end position="375"/>
    </location>
</feature>
<protein>
    <submittedName>
        <fullName evidence="8">Major facilitator superfamily domain-containing protein</fullName>
    </submittedName>
</protein>
<comment type="caution">
    <text evidence="8">The sequence shown here is derived from an EMBL/GenBank/DDBJ whole genome shotgun (WGS) entry which is preliminary data.</text>
</comment>
<dbReference type="PANTHER" id="PTHR43791">
    <property type="entry name" value="PERMEASE-RELATED"/>
    <property type="match status" value="1"/>
</dbReference>
<evidence type="ECO:0000313" key="8">
    <source>
        <dbReference type="EMBL" id="KAJ5353426.1"/>
    </source>
</evidence>
<comment type="subcellular location">
    <subcellularLocation>
        <location evidence="1">Membrane</location>
        <topology evidence="1">Multi-pass membrane protein</topology>
    </subcellularLocation>
</comment>